<evidence type="ECO:0000313" key="2">
    <source>
        <dbReference type="EMBL" id="NIJ08304.1"/>
    </source>
</evidence>
<dbReference type="GO" id="GO:0051301">
    <property type="term" value="P:cell division"/>
    <property type="evidence" value="ECO:0007669"/>
    <property type="project" value="UniProtKB-KW"/>
</dbReference>
<proteinExistence type="predicted"/>
<dbReference type="RefSeq" id="WP_167073150.1">
    <property type="nucleotide sequence ID" value="NZ_JAAOZC010000004.1"/>
</dbReference>
<protein>
    <submittedName>
        <fullName evidence="2">Cell division protein FtsB</fullName>
    </submittedName>
</protein>
<comment type="caution">
    <text evidence="2">The sequence shown here is derived from an EMBL/GenBank/DDBJ whole genome shotgun (WGS) entry which is preliminary data.</text>
</comment>
<dbReference type="Pfam" id="PF04977">
    <property type="entry name" value="DivIC"/>
    <property type="match status" value="1"/>
</dbReference>
<keyword evidence="1" id="KW-0812">Transmembrane</keyword>
<organism evidence="2 3">
    <name type="scientific">Sphingomonas vulcanisoli</name>
    <dbReference type="NCBI Taxonomy" id="1658060"/>
    <lineage>
        <taxon>Bacteria</taxon>
        <taxon>Pseudomonadati</taxon>
        <taxon>Pseudomonadota</taxon>
        <taxon>Alphaproteobacteria</taxon>
        <taxon>Sphingomonadales</taxon>
        <taxon>Sphingomonadaceae</taxon>
        <taxon>Sphingomonas</taxon>
    </lineage>
</organism>
<feature type="transmembrane region" description="Helical" evidence="1">
    <location>
        <begin position="12"/>
        <end position="32"/>
    </location>
</feature>
<dbReference type="InterPro" id="IPR007060">
    <property type="entry name" value="FtsL/DivIC"/>
</dbReference>
<keyword evidence="2" id="KW-0131">Cell cycle</keyword>
<gene>
    <name evidence="2" type="ORF">FHS31_001921</name>
</gene>
<name>A0ABX0TS04_9SPHN</name>
<reference evidence="2 3" key="1">
    <citation type="submission" date="2020-03" db="EMBL/GenBank/DDBJ databases">
        <title>Genomic Encyclopedia of Type Strains, Phase III (KMG-III): the genomes of soil and plant-associated and newly described type strains.</title>
        <authorList>
            <person name="Whitman W."/>
        </authorList>
    </citation>
    <scope>NUCLEOTIDE SEQUENCE [LARGE SCALE GENOMIC DNA]</scope>
    <source>
        <strain evidence="2 3">CECT 8804</strain>
    </source>
</reference>
<dbReference type="Proteomes" id="UP000727456">
    <property type="component" value="Unassembled WGS sequence"/>
</dbReference>
<sequence length="102" mass="11162">MARRSTLSVIKSAALPAVALFIIADFAGFAVFGPNGLLSLAGYHQQKAAKLATLDALKVQQIKLQHHADLLDPRHVDPDYADELVRHETGQVRPDEVIIPRN</sequence>
<accession>A0ABX0TS04</accession>
<evidence type="ECO:0000256" key="1">
    <source>
        <dbReference type="SAM" id="Phobius"/>
    </source>
</evidence>
<keyword evidence="1" id="KW-0472">Membrane</keyword>
<keyword evidence="1" id="KW-1133">Transmembrane helix</keyword>
<keyword evidence="3" id="KW-1185">Reference proteome</keyword>
<keyword evidence="2" id="KW-0132">Cell division</keyword>
<evidence type="ECO:0000313" key="3">
    <source>
        <dbReference type="Proteomes" id="UP000727456"/>
    </source>
</evidence>
<dbReference type="EMBL" id="JAAOZC010000004">
    <property type="protein sequence ID" value="NIJ08304.1"/>
    <property type="molecule type" value="Genomic_DNA"/>
</dbReference>